<dbReference type="InterPro" id="IPR007712">
    <property type="entry name" value="RelE/ParE_toxin"/>
</dbReference>
<dbReference type="AlphaFoldDB" id="A0A7W6URB4"/>
<dbReference type="Pfam" id="PF05016">
    <property type="entry name" value="ParE_toxin"/>
    <property type="match status" value="1"/>
</dbReference>
<evidence type="ECO:0000313" key="3">
    <source>
        <dbReference type="Proteomes" id="UP000533724"/>
    </source>
</evidence>
<gene>
    <name evidence="2" type="ORF">GGE15_006200</name>
</gene>
<comment type="caution">
    <text evidence="2">The sequence shown here is derived from an EMBL/GenBank/DDBJ whole genome shotgun (WGS) entry which is preliminary data.</text>
</comment>
<sequence>MNYNVIFAPEASDDLENLLAYLIDEAGPETARSYVGKIVEYCLSFKTFPKRGALRDDLRPELRVAARQASRLWWRGTPYLSCVSFIAAKTSASTIISKRRHDRQLVTRISRAQAQKMADQLYSGSMVNPAAMAAW</sequence>
<dbReference type="Gene3D" id="3.30.2310.20">
    <property type="entry name" value="RelE-like"/>
    <property type="match status" value="1"/>
</dbReference>
<keyword evidence="1" id="KW-1277">Toxin-antitoxin system</keyword>
<organism evidence="2 3">
    <name type="scientific">Rhizobium esperanzae</name>
    <dbReference type="NCBI Taxonomy" id="1967781"/>
    <lineage>
        <taxon>Bacteria</taxon>
        <taxon>Pseudomonadati</taxon>
        <taxon>Pseudomonadota</taxon>
        <taxon>Alphaproteobacteria</taxon>
        <taxon>Hyphomicrobiales</taxon>
        <taxon>Rhizobiaceae</taxon>
        <taxon>Rhizobium/Agrobacterium group</taxon>
        <taxon>Rhizobium</taxon>
    </lineage>
</organism>
<proteinExistence type="predicted"/>
<dbReference type="RefSeq" id="WP_245304611.1">
    <property type="nucleotide sequence ID" value="NZ_JACIHI010000020.1"/>
</dbReference>
<dbReference type="InterPro" id="IPR035093">
    <property type="entry name" value="RelE/ParE_toxin_dom_sf"/>
</dbReference>
<reference evidence="2 3" key="1">
    <citation type="submission" date="2020-08" db="EMBL/GenBank/DDBJ databases">
        <title>Genomic Encyclopedia of Type Strains, Phase IV (KMG-V): Genome sequencing to study the core and pangenomes of soil and plant-associated prokaryotes.</title>
        <authorList>
            <person name="Whitman W."/>
        </authorList>
    </citation>
    <scope>NUCLEOTIDE SEQUENCE [LARGE SCALE GENOMIC DNA]</scope>
    <source>
        <strain evidence="2 3">SEMIA 414</strain>
    </source>
</reference>
<accession>A0A7W6URB4</accession>
<protein>
    <submittedName>
        <fullName evidence="2">Plasmid stabilization system protein ParE</fullName>
    </submittedName>
</protein>
<evidence type="ECO:0000256" key="1">
    <source>
        <dbReference type="ARBA" id="ARBA00022649"/>
    </source>
</evidence>
<dbReference type="Proteomes" id="UP000533724">
    <property type="component" value="Unassembled WGS sequence"/>
</dbReference>
<name>A0A7W6URB4_9HYPH</name>
<dbReference type="EMBL" id="JACIHI010000020">
    <property type="protein sequence ID" value="MBB4442900.1"/>
    <property type="molecule type" value="Genomic_DNA"/>
</dbReference>
<evidence type="ECO:0000313" key="2">
    <source>
        <dbReference type="EMBL" id="MBB4442900.1"/>
    </source>
</evidence>